<accession>A0ABN1T6T6</accession>
<evidence type="ECO:0000313" key="2">
    <source>
        <dbReference type="Proteomes" id="UP001501072"/>
    </source>
</evidence>
<comment type="caution">
    <text evidence="1">The sequence shown here is derived from an EMBL/GenBank/DDBJ whole genome shotgun (WGS) entry which is preliminary data.</text>
</comment>
<keyword evidence="2" id="KW-1185">Reference proteome</keyword>
<evidence type="ECO:0000313" key="1">
    <source>
        <dbReference type="EMBL" id="GAA1017083.1"/>
    </source>
</evidence>
<sequence length="101" mass="11827">MTHKNIFERLDENEPLTSRKQLLREYLLEQLKVQEWHPEQGEQIAYEITGLLATDLAISLADEDPYKEILDMAAQLELPEQHRDSGASWDELRELVQNLPQ</sequence>
<name>A0ABN1T6T6_9ACTN</name>
<protein>
    <submittedName>
        <fullName evidence="1">Uncharacterized protein</fullName>
    </submittedName>
</protein>
<reference evidence="1 2" key="1">
    <citation type="journal article" date="2019" name="Int. J. Syst. Evol. Microbiol.">
        <title>The Global Catalogue of Microorganisms (GCM) 10K type strain sequencing project: providing services to taxonomists for standard genome sequencing and annotation.</title>
        <authorList>
            <consortium name="The Broad Institute Genomics Platform"/>
            <consortium name="The Broad Institute Genome Sequencing Center for Infectious Disease"/>
            <person name="Wu L."/>
            <person name="Ma J."/>
        </authorList>
    </citation>
    <scope>NUCLEOTIDE SEQUENCE [LARGE SCALE GENOMIC DNA]</scope>
    <source>
        <strain evidence="1 2">JCM 11269</strain>
    </source>
</reference>
<dbReference type="Proteomes" id="UP001501072">
    <property type="component" value="Unassembled WGS sequence"/>
</dbReference>
<dbReference type="RefSeq" id="WP_346074432.1">
    <property type="nucleotide sequence ID" value="NZ_BAAAHU010000100.1"/>
</dbReference>
<gene>
    <name evidence="1" type="ORF">GCM10009564_54100</name>
</gene>
<organism evidence="1 2">
    <name type="scientific">Streptomyces thermogriseus</name>
    <dbReference type="NCBI Taxonomy" id="75292"/>
    <lineage>
        <taxon>Bacteria</taxon>
        <taxon>Bacillati</taxon>
        <taxon>Actinomycetota</taxon>
        <taxon>Actinomycetes</taxon>
        <taxon>Kitasatosporales</taxon>
        <taxon>Streptomycetaceae</taxon>
        <taxon>Streptomyces</taxon>
    </lineage>
</organism>
<dbReference type="EMBL" id="BAAAHU010000100">
    <property type="protein sequence ID" value="GAA1017083.1"/>
    <property type="molecule type" value="Genomic_DNA"/>
</dbReference>
<proteinExistence type="predicted"/>